<dbReference type="Proteomes" id="UP001056766">
    <property type="component" value="Unassembled WGS sequence"/>
</dbReference>
<reference evidence="1" key="2">
    <citation type="submission" date="2021-04" db="EMBL/GenBank/DDBJ databases">
        <authorList>
            <person name="Dong X."/>
        </authorList>
    </citation>
    <scope>NUCLEOTIDE SEQUENCE</scope>
    <source>
        <strain evidence="1">LLY</strain>
    </source>
</reference>
<protein>
    <submittedName>
        <fullName evidence="1">Uncharacterized protein</fullName>
    </submittedName>
</protein>
<proteinExistence type="predicted"/>
<evidence type="ECO:0000313" key="1">
    <source>
        <dbReference type="EMBL" id="MCM1987556.1"/>
    </source>
</evidence>
<evidence type="ECO:0000313" key="2">
    <source>
        <dbReference type="Proteomes" id="UP001056766"/>
    </source>
</evidence>
<accession>A0A9E4ZH86</accession>
<name>A0A9E4ZH86_9EURY</name>
<gene>
    <name evidence="1" type="ORF">KDK67_11300</name>
</gene>
<organism evidence="1 2">
    <name type="scientific">Methanococcoides seepicolus</name>
    <dbReference type="NCBI Taxonomy" id="2828780"/>
    <lineage>
        <taxon>Archaea</taxon>
        <taxon>Methanobacteriati</taxon>
        <taxon>Methanobacteriota</taxon>
        <taxon>Stenosarchaea group</taxon>
        <taxon>Methanomicrobia</taxon>
        <taxon>Methanosarcinales</taxon>
        <taxon>Methanosarcinaceae</taxon>
        <taxon>Methanococcoides</taxon>
    </lineage>
</organism>
<dbReference type="RefSeq" id="WP_250868906.1">
    <property type="nucleotide sequence ID" value="NZ_JAGSOI010000056.1"/>
</dbReference>
<sequence length="278" mass="32237">MFEATIRPVQARSSPNPEIEIEYYVKNTQDRNFLFIGYVLDFKINGVTVGNVSDFLSYDAPSKNVITFNQKFSVAPHVFDAIEKSRNHGDVQLTSFVKVLYLDTQFDEKMGYSYPRTDRLNTASHKLSQGEWIKLISEMGYTKHKIFEIPYPDTPQLPEFENIMKALEAAQGLLYEGKNEEVVSKCRTVLEQFRSILRDEEKKAKIDAKIDERCLGEQGNDSKSKRIHSIFTKVYNFHNIGPHYPYHVSREDAEMSLVMCMSLLRYYGVQLDKLTRDE</sequence>
<reference evidence="1" key="1">
    <citation type="journal article" date="2021" name="mSystems">
        <title>Bacteria and Archaea Synergistically Convert Glycine Betaine to Biogenic Methane in the Formosa Cold Seep of the South China Sea.</title>
        <authorList>
            <person name="Li L."/>
            <person name="Zhang W."/>
            <person name="Zhang S."/>
            <person name="Song L."/>
            <person name="Sun Q."/>
            <person name="Zhang H."/>
            <person name="Xiang H."/>
            <person name="Dong X."/>
        </authorList>
    </citation>
    <scope>NUCLEOTIDE SEQUENCE</scope>
    <source>
        <strain evidence="1">LLY</strain>
    </source>
</reference>
<keyword evidence="2" id="KW-1185">Reference proteome</keyword>
<comment type="caution">
    <text evidence="1">The sequence shown here is derived from an EMBL/GenBank/DDBJ whole genome shotgun (WGS) entry which is preliminary data.</text>
</comment>
<dbReference type="AlphaFoldDB" id="A0A9E4ZH86"/>
<dbReference type="EMBL" id="JAGSOI010000056">
    <property type="protein sequence ID" value="MCM1987556.1"/>
    <property type="molecule type" value="Genomic_DNA"/>
</dbReference>